<dbReference type="Gene3D" id="1.10.238.10">
    <property type="entry name" value="EF-hand"/>
    <property type="match status" value="2"/>
</dbReference>
<evidence type="ECO:0000256" key="1">
    <source>
        <dbReference type="ARBA" id="ARBA00006049"/>
    </source>
</evidence>
<feature type="domain" description="EF-hand" evidence="7">
    <location>
        <begin position="45"/>
        <end position="80"/>
    </location>
</feature>
<dbReference type="InterPro" id="IPR011992">
    <property type="entry name" value="EF-hand-dom_pair"/>
</dbReference>
<dbReference type="VEuPathDB" id="AmoebaDB:EIN_381230"/>
<dbReference type="PROSITE" id="PS50222">
    <property type="entry name" value="EF_HAND_2"/>
    <property type="match status" value="2"/>
</dbReference>
<evidence type="ECO:0000313" key="9">
    <source>
        <dbReference type="Proteomes" id="UP000014680"/>
    </source>
</evidence>
<dbReference type="KEGG" id="eiv:EIN_381230"/>
<evidence type="ECO:0000256" key="2">
    <source>
        <dbReference type="ARBA" id="ARBA00022707"/>
    </source>
</evidence>
<comment type="similarity">
    <text evidence="1">Belongs to the recoverin family.</text>
</comment>
<keyword evidence="2" id="KW-0519">Myristate</keyword>
<protein>
    <recommendedName>
        <fullName evidence="7">EF-hand domain-containing protein</fullName>
    </recommendedName>
</protein>
<dbReference type="AlphaFoldDB" id="A0A0A1UEE0"/>
<dbReference type="InterPro" id="IPR028846">
    <property type="entry name" value="Recoverin"/>
</dbReference>
<evidence type="ECO:0000259" key="7">
    <source>
        <dbReference type="PROSITE" id="PS50222"/>
    </source>
</evidence>
<sequence>MKTVTSFNFASNLLFSALDIDNNETVDRNEMMSVFLPLLLIEDEAGQESVNFIFDLCDVDGDGCLNKAEFNHFVYCYNICCQPNFIKIRADFMVVLFIEFFRAIDTNMGGTIDCTEASAALQKISKGQFSILSDYKEVFESLNTYCKTAGKNKEISQFEFLCISIRQDVLLIHLEAKYKDLFNHIDTARLGFLSEKSLRAFLTHKFTRGIEWKQTPKVLLDTVCQTFKTQTLKSVQFGYLWETILDVVAGSTSFTKEMCFRVVFKLVDTDCKGVLTKDQVVFMCSLLGINNKKSQITGFLATDSTFTIGCFVKEFC</sequence>
<evidence type="ECO:0000313" key="8">
    <source>
        <dbReference type="EMBL" id="ELP92156.1"/>
    </source>
</evidence>
<dbReference type="RefSeq" id="XP_004258927.1">
    <property type="nucleotide sequence ID" value="XM_004258879.1"/>
</dbReference>
<keyword evidence="6" id="KW-0449">Lipoprotein</keyword>
<dbReference type="InterPro" id="IPR018247">
    <property type="entry name" value="EF_Hand_1_Ca_BS"/>
</dbReference>
<keyword evidence="3" id="KW-0479">Metal-binding</keyword>
<dbReference type="PANTHER" id="PTHR23055">
    <property type="entry name" value="CALCIUM BINDING PROTEINS"/>
    <property type="match status" value="1"/>
</dbReference>
<dbReference type="SMART" id="SM00054">
    <property type="entry name" value="EFh"/>
    <property type="match status" value="5"/>
</dbReference>
<dbReference type="OrthoDB" id="191686at2759"/>
<dbReference type="PANTHER" id="PTHR23055:SF178">
    <property type="entry name" value="NEUROCALCIN HOMOLOG"/>
    <property type="match status" value="1"/>
</dbReference>
<dbReference type="GeneID" id="14891063"/>
<dbReference type="Proteomes" id="UP000014680">
    <property type="component" value="Unassembled WGS sequence"/>
</dbReference>
<evidence type="ECO:0000256" key="6">
    <source>
        <dbReference type="ARBA" id="ARBA00023288"/>
    </source>
</evidence>
<evidence type="ECO:0000256" key="4">
    <source>
        <dbReference type="ARBA" id="ARBA00022737"/>
    </source>
</evidence>
<proteinExistence type="inferred from homology"/>
<keyword evidence="9" id="KW-1185">Reference proteome</keyword>
<dbReference type="InterPro" id="IPR002048">
    <property type="entry name" value="EF_hand_dom"/>
</dbReference>
<keyword evidence="5" id="KW-0106">Calcium</keyword>
<dbReference type="GO" id="GO:0005509">
    <property type="term" value="F:calcium ion binding"/>
    <property type="evidence" value="ECO:0007669"/>
    <property type="project" value="InterPro"/>
</dbReference>
<accession>A0A0A1UEE0</accession>
<reference evidence="8 9" key="1">
    <citation type="submission" date="2012-10" db="EMBL/GenBank/DDBJ databases">
        <authorList>
            <person name="Zafar N."/>
            <person name="Inman J."/>
            <person name="Hall N."/>
            <person name="Lorenzi H."/>
            <person name="Caler E."/>
        </authorList>
    </citation>
    <scope>NUCLEOTIDE SEQUENCE [LARGE SCALE GENOMIC DNA]</scope>
    <source>
        <strain evidence="8 9">IP1</strain>
    </source>
</reference>
<evidence type="ECO:0000256" key="3">
    <source>
        <dbReference type="ARBA" id="ARBA00022723"/>
    </source>
</evidence>
<organism evidence="8 9">
    <name type="scientific">Entamoeba invadens IP1</name>
    <dbReference type="NCBI Taxonomy" id="370355"/>
    <lineage>
        <taxon>Eukaryota</taxon>
        <taxon>Amoebozoa</taxon>
        <taxon>Evosea</taxon>
        <taxon>Archamoebae</taxon>
        <taxon>Mastigamoebida</taxon>
        <taxon>Entamoebidae</taxon>
        <taxon>Entamoeba</taxon>
    </lineage>
</organism>
<keyword evidence="4" id="KW-0677">Repeat</keyword>
<dbReference type="SUPFAM" id="SSF47473">
    <property type="entry name" value="EF-hand"/>
    <property type="match status" value="2"/>
</dbReference>
<dbReference type="EMBL" id="KB206395">
    <property type="protein sequence ID" value="ELP92156.1"/>
    <property type="molecule type" value="Genomic_DNA"/>
</dbReference>
<gene>
    <name evidence="8" type="ORF">EIN_381230</name>
</gene>
<dbReference type="PROSITE" id="PS00018">
    <property type="entry name" value="EF_HAND_1"/>
    <property type="match status" value="1"/>
</dbReference>
<name>A0A0A1UEE0_ENTIV</name>
<feature type="domain" description="EF-hand" evidence="7">
    <location>
        <begin position="255"/>
        <end position="290"/>
    </location>
</feature>
<evidence type="ECO:0000256" key="5">
    <source>
        <dbReference type="ARBA" id="ARBA00022837"/>
    </source>
</evidence>